<dbReference type="PRINTS" id="PR00455">
    <property type="entry name" value="HTHTETR"/>
</dbReference>
<evidence type="ECO:0000259" key="3">
    <source>
        <dbReference type="PROSITE" id="PS50977"/>
    </source>
</evidence>
<evidence type="ECO:0000256" key="2">
    <source>
        <dbReference type="PROSITE-ProRule" id="PRU00335"/>
    </source>
</evidence>
<organism evidence="4 5">
    <name type="scientific">Sulfurovum indicum</name>
    <dbReference type="NCBI Taxonomy" id="2779528"/>
    <lineage>
        <taxon>Bacteria</taxon>
        <taxon>Pseudomonadati</taxon>
        <taxon>Campylobacterota</taxon>
        <taxon>Epsilonproteobacteria</taxon>
        <taxon>Campylobacterales</taxon>
        <taxon>Sulfurovaceae</taxon>
        <taxon>Sulfurovum</taxon>
    </lineage>
</organism>
<dbReference type="AlphaFoldDB" id="A0A7M1S182"/>
<dbReference type="EMBL" id="CP063164">
    <property type="protein sequence ID" value="QOR61158.1"/>
    <property type="molecule type" value="Genomic_DNA"/>
</dbReference>
<dbReference type="Gene3D" id="1.10.357.10">
    <property type="entry name" value="Tetracycline Repressor, domain 2"/>
    <property type="match status" value="1"/>
</dbReference>
<dbReference type="PANTHER" id="PTHR43479:SF11">
    <property type="entry name" value="ACREF_ENVCD OPERON REPRESSOR-RELATED"/>
    <property type="match status" value="1"/>
</dbReference>
<dbReference type="Proteomes" id="UP000595074">
    <property type="component" value="Chromosome"/>
</dbReference>
<name>A0A7M1S182_9BACT</name>
<dbReference type="InterPro" id="IPR009057">
    <property type="entry name" value="Homeodomain-like_sf"/>
</dbReference>
<dbReference type="InterPro" id="IPR001647">
    <property type="entry name" value="HTH_TetR"/>
</dbReference>
<reference evidence="4 5" key="1">
    <citation type="submission" date="2020-10" db="EMBL/GenBank/DDBJ databases">
        <title>The genome of sulfurovum sp.</title>
        <authorList>
            <person name="Xie S."/>
            <person name="Shao Z."/>
            <person name="Jiang L."/>
        </authorList>
    </citation>
    <scope>NUCLEOTIDE SEQUENCE [LARGE SCALE GENOMIC DNA]</scope>
    <source>
        <strain evidence="4 5">ST-419</strain>
    </source>
</reference>
<dbReference type="RefSeq" id="WP_197547831.1">
    <property type="nucleotide sequence ID" value="NZ_CP063164.1"/>
</dbReference>
<dbReference type="PROSITE" id="PS50977">
    <property type="entry name" value="HTH_TETR_2"/>
    <property type="match status" value="1"/>
</dbReference>
<proteinExistence type="predicted"/>
<sequence length="194" mass="22220">MRNKFKKKNTIILSALKLFSKKGFYNTTISEISKNMGVSVGNIYNYFPSKNSLAKASITFVAKKLATNLRYINNQNISSQEKVYMFVISYLNFLKEHPEMIDYFFRVYLSNREVFCKEEDCGFQLAKDFIDEIEILIDTGTENGEFKKQNFYVGFSCITGILGGITFLNGEKVLEDDLNIYARDLSTAICKALS</sequence>
<protein>
    <submittedName>
        <fullName evidence="4">TetR/AcrR family transcriptional regulator</fullName>
    </submittedName>
</protein>
<dbReference type="GO" id="GO:0003677">
    <property type="term" value="F:DNA binding"/>
    <property type="evidence" value="ECO:0007669"/>
    <property type="project" value="UniProtKB-UniRule"/>
</dbReference>
<feature type="domain" description="HTH tetR-type" evidence="3">
    <location>
        <begin position="5"/>
        <end position="65"/>
    </location>
</feature>
<dbReference type="InterPro" id="IPR023772">
    <property type="entry name" value="DNA-bd_HTH_TetR-type_CS"/>
</dbReference>
<dbReference type="PANTHER" id="PTHR43479">
    <property type="entry name" value="ACREF/ENVCD OPERON REPRESSOR-RELATED"/>
    <property type="match status" value="1"/>
</dbReference>
<accession>A0A7M1S182</accession>
<keyword evidence="1 2" id="KW-0238">DNA-binding</keyword>
<dbReference type="PROSITE" id="PS01081">
    <property type="entry name" value="HTH_TETR_1"/>
    <property type="match status" value="1"/>
</dbReference>
<gene>
    <name evidence="4" type="ORF">IMZ28_06750</name>
</gene>
<dbReference type="SUPFAM" id="SSF46689">
    <property type="entry name" value="Homeodomain-like"/>
    <property type="match status" value="1"/>
</dbReference>
<evidence type="ECO:0000313" key="5">
    <source>
        <dbReference type="Proteomes" id="UP000595074"/>
    </source>
</evidence>
<keyword evidence="5" id="KW-1185">Reference proteome</keyword>
<feature type="DNA-binding region" description="H-T-H motif" evidence="2">
    <location>
        <begin position="28"/>
        <end position="47"/>
    </location>
</feature>
<dbReference type="Pfam" id="PF00440">
    <property type="entry name" value="TetR_N"/>
    <property type="match status" value="1"/>
</dbReference>
<evidence type="ECO:0000256" key="1">
    <source>
        <dbReference type="ARBA" id="ARBA00023125"/>
    </source>
</evidence>
<dbReference type="KEGG" id="sinu:IMZ28_06750"/>
<dbReference type="InterPro" id="IPR050624">
    <property type="entry name" value="HTH-type_Tx_Regulator"/>
</dbReference>
<evidence type="ECO:0000313" key="4">
    <source>
        <dbReference type="EMBL" id="QOR61158.1"/>
    </source>
</evidence>